<evidence type="ECO:0000313" key="3">
    <source>
        <dbReference type="Proteomes" id="UP000664534"/>
    </source>
</evidence>
<dbReference type="EMBL" id="CAJPDT010000002">
    <property type="protein sequence ID" value="CAF9905755.1"/>
    <property type="molecule type" value="Genomic_DNA"/>
</dbReference>
<keyword evidence="3" id="KW-1185">Reference proteome</keyword>
<evidence type="ECO:0000256" key="1">
    <source>
        <dbReference type="SAM" id="MobiDB-lite"/>
    </source>
</evidence>
<protein>
    <submittedName>
        <fullName evidence="2">Uncharacterized protein</fullName>
    </submittedName>
</protein>
<dbReference type="OrthoDB" id="5340163at2759"/>
<feature type="compositionally biased region" description="Low complexity" evidence="1">
    <location>
        <begin position="1"/>
        <end position="14"/>
    </location>
</feature>
<organism evidence="2 3">
    <name type="scientific">Imshaugia aleurites</name>
    <dbReference type="NCBI Taxonomy" id="172621"/>
    <lineage>
        <taxon>Eukaryota</taxon>
        <taxon>Fungi</taxon>
        <taxon>Dikarya</taxon>
        <taxon>Ascomycota</taxon>
        <taxon>Pezizomycotina</taxon>
        <taxon>Lecanoromycetes</taxon>
        <taxon>OSLEUM clade</taxon>
        <taxon>Lecanoromycetidae</taxon>
        <taxon>Lecanorales</taxon>
        <taxon>Lecanorineae</taxon>
        <taxon>Parmeliaceae</taxon>
        <taxon>Imshaugia</taxon>
    </lineage>
</organism>
<gene>
    <name evidence="2" type="ORF">IMSHALPRED_003963</name>
</gene>
<dbReference type="Proteomes" id="UP000664534">
    <property type="component" value="Unassembled WGS sequence"/>
</dbReference>
<evidence type="ECO:0000313" key="2">
    <source>
        <dbReference type="EMBL" id="CAF9905755.1"/>
    </source>
</evidence>
<comment type="caution">
    <text evidence="2">The sequence shown here is derived from an EMBL/GenBank/DDBJ whole genome shotgun (WGS) entry which is preliminary data.</text>
</comment>
<feature type="region of interest" description="Disordered" evidence="1">
    <location>
        <begin position="1"/>
        <end position="20"/>
    </location>
</feature>
<sequence length="216" mass="25434">MAESSSQARSPSSSKYHHISRNYCSRTSHSTRIQKLNILDLESGEFTLTDVRSTFGKVDMYRDFDKADRDQHKLEDQLSALAKRAGEIMSRVKKMYDAGKKEVQLPRKDRDLLRRFLFIMMYRNSSFAKRFDKSGRDYDSDDREEMLAYMQEKGFPNPKDVWFANIRGFLKVDLSKKWPDIITDLKERAYPMDVEWFVYTFKGLSCTPKDPAENLF</sequence>
<dbReference type="InterPro" id="IPR025332">
    <property type="entry name" value="DUF4238"/>
</dbReference>
<dbReference type="Pfam" id="PF14022">
    <property type="entry name" value="DUF4238"/>
    <property type="match status" value="1"/>
</dbReference>
<dbReference type="AlphaFoldDB" id="A0A8H3I3D4"/>
<proteinExistence type="predicted"/>
<accession>A0A8H3I3D4</accession>
<reference evidence="2" key="1">
    <citation type="submission" date="2021-03" db="EMBL/GenBank/DDBJ databases">
        <authorList>
            <person name="Tagirdzhanova G."/>
        </authorList>
    </citation>
    <scope>NUCLEOTIDE SEQUENCE</scope>
</reference>
<name>A0A8H3I3D4_9LECA</name>